<evidence type="ECO:0000256" key="16">
    <source>
        <dbReference type="ARBA" id="ARBA00023163"/>
    </source>
</evidence>
<dbReference type="OMA" id="PRSWCQG"/>
<keyword evidence="16" id="KW-0804">Transcription</keyword>
<dbReference type="InterPro" id="IPR006575">
    <property type="entry name" value="RWD_dom"/>
</dbReference>
<evidence type="ECO:0000256" key="19">
    <source>
        <dbReference type="ARBA" id="ARBA00062346"/>
    </source>
</evidence>
<dbReference type="CDD" id="cd20354">
    <property type="entry name" value="Rcat_RBR_RNF14"/>
    <property type="match status" value="1"/>
</dbReference>
<dbReference type="GO" id="GO:0005737">
    <property type="term" value="C:cytoplasm"/>
    <property type="evidence" value="ECO:0007669"/>
    <property type="project" value="UniProtKB-SubCell"/>
</dbReference>
<accession>A0A9F5IEL9</accession>
<dbReference type="GO" id="GO:0016567">
    <property type="term" value="P:protein ubiquitination"/>
    <property type="evidence" value="ECO:0007669"/>
    <property type="project" value="InterPro"/>
</dbReference>
<dbReference type="InterPro" id="IPR016135">
    <property type="entry name" value="UBQ-conjugating_enzyme/RWD"/>
</dbReference>
<dbReference type="SUPFAM" id="SSF54495">
    <property type="entry name" value="UBC-like"/>
    <property type="match status" value="1"/>
</dbReference>
<dbReference type="GO" id="GO:0061630">
    <property type="term" value="F:ubiquitin protein ligase activity"/>
    <property type="evidence" value="ECO:0007669"/>
    <property type="project" value="UniProtKB-EC"/>
</dbReference>
<evidence type="ECO:0000256" key="21">
    <source>
        <dbReference type="ARBA" id="ARBA00075528"/>
    </source>
</evidence>
<evidence type="ECO:0000256" key="5">
    <source>
        <dbReference type="ARBA" id="ARBA00012251"/>
    </source>
</evidence>
<name>A0A9F5IEL9_PYTBI</name>
<dbReference type="EC" id="2.3.2.31" evidence="5"/>
<evidence type="ECO:0000256" key="4">
    <source>
        <dbReference type="ARBA" id="ARBA00004906"/>
    </source>
</evidence>
<protein>
    <recommendedName>
        <fullName evidence="20">E3 ubiquitin-protein ligase RNF14</fullName>
        <ecNumber evidence="5">2.3.2.31</ecNumber>
    </recommendedName>
    <alternativeName>
        <fullName evidence="21">RING finger protein 14</fullName>
    </alternativeName>
</protein>
<dbReference type="PANTHER" id="PTHR11685">
    <property type="entry name" value="RBR FAMILY RING FINGER AND IBR DOMAIN-CONTAINING"/>
    <property type="match status" value="1"/>
</dbReference>
<dbReference type="Pfam" id="PF01485">
    <property type="entry name" value="IBR"/>
    <property type="match status" value="1"/>
</dbReference>
<dbReference type="Proteomes" id="UP000695026">
    <property type="component" value="Unplaced"/>
</dbReference>
<gene>
    <name evidence="27 28 29" type="primary">RNF14</name>
</gene>
<evidence type="ECO:0000256" key="12">
    <source>
        <dbReference type="ARBA" id="ARBA00022786"/>
    </source>
</evidence>
<organism evidence="26 29">
    <name type="scientific">Python bivittatus</name>
    <name type="common">Burmese python</name>
    <name type="synonym">Python molurus bivittatus</name>
    <dbReference type="NCBI Taxonomy" id="176946"/>
    <lineage>
        <taxon>Eukaryota</taxon>
        <taxon>Metazoa</taxon>
        <taxon>Chordata</taxon>
        <taxon>Craniata</taxon>
        <taxon>Vertebrata</taxon>
        <taxon>Euteleostomi</taxon>
        <taxon>Lepidosauria</taxon>
        <taxon>Squamata</taxon>
        <taxon>Bifurcata</taxon>
        <taxon>Unidentata</taxon>
        <taxon>Episquamata</taxon>
        <taxon>Toxicofera</taxon>
        <taxon>Serpentes</taxon>
        <taxon>Henophidia</taxon>
        <taxon>Pythonidae</taxon>
        <taxon>Python</taxon>
    </lineage>
</organism>
<keyword evidence="9" id="KW-0479">Metal-binding</keyword>
<dbReference type="Gene3D" id="2.20.25.20">
    <property type="match status" value="1"/>
</dbReference>
<dbReference type="CTD" id="9604"/>
<evidence type="ECO:0000256" key="17">
    <source>
        <dbReference type="ARBA" id="ARBA00023242"/>
    </source>
</evidence>
<dbReference type="KEGG" id="pbi:103049727"/>
<sequence>MSSEDKESQEDELLALASIYDEDEFKRAQNVQGGETRISVDMPQNFRISVSGNLTETLQNSKLECTVCFLPPVVLNFEFPADYPSTSPPLFTLSCKWLSRAQLTALCKHLDNLWEENRGSVVLFAWMQFLKEDTLAYLNITSPLEPEITEQEKQPKQPKKEDGCYDIGDAAPAQREPFDARAIQDVESLSSLIKEILDFDQSQKEKGFNCKMFMCNICFSIKQGSECMYFKDCRHVYCKICLKNYFEIQIKDGQVHCLNCPEPECPSIATPGQVKELVEEKLFALYDRLLLQSSLDLMADVVYCPRPCCQTPVMQEPCCTMGICSRCNYAFCTLCKMTYHGVSPCKVTAEKLADLRNEYLEADEATKRFLEQRYGKRVIQKALEEMESREWLEKNSKSCPCCGTPIEKLDGCNKMTCTACMQYFCWLCMGSLSRANPYRHFNDPASPCFNRLFQTMQNDHYFWDEDD</sequence>
<dbReference type="PROSITE" id="PS00518">
    <property type="entry name" value="ZF_RING_1"/>
    <property type="match status" value="1"/>
</dbReference>
<proteinExistence type="inferred from homology"/>
<dbReference type="AlphaFoldDB" id="A0A9F5IEL9"/>
<dbReference type="CDD" id="cd16628">
    <property type="entry name" value="RING-HC_RBR_RNF14"/>
    <property type="match status" value="1"/>
</dbReference>
<dbReference type="SMART" id="SM00647">
    <property type="entry name" value="IBR"/>
    <property type="match status" value="2"/>
</dbReference>
<dbReference type="FunFam" id="3.10.110.10:FF:000049">
    <property type="entry name" value="RBR-type E3 ubiquitin transferase"/>
    <property type="match status" value="1"/>
</dbReference>
<evidence type="ECO:0000313" key="28">
    <source>
        <dbReference type="RefSeq" id="XP_025022659.1"/>
    </source>
</evidence>
<dbReference type="PROSITE" id="PS50089">
    <property type="entry name" value="ZF_RING_2"/>
    <property type="match status" value="1"/>
</dbReference>
<feature type="domain" description="RING-type" evidence="25">
    <location>
        <begin position="211"/>
        <end position="452"/>
    </location>
</feature>
<evidence type="ECO:0000256" key="14">
    <source>
        <dbReference type="ARBA" id="ARBA00022843"/>
    </source>
</evidence>
<dbReference type="InterPro" id="IPR002867">
    <property type="entry name" value="IBR_dom"/>
</dbReference>
<evidence type="ECO:0000256" key="13">
    <source>
        <dbReference type="ARBA" id="ARBA00022833"/>
    </source>
</evidence>
<reference evidence="27 28" key="1">
    <citation type="submission" date="2025-04" db="UniProtKB">
        <authorList>
            <consortium name="RefSeq"/>
        </authorList>
    </citation>
    <scope>IDENTIFICATION</scope>
    <source>
        <tissue evidence="27 28">Liver</tissue>
    </source>
</reference>
<dbReference type="GO" id="GO:0008270">
    <property type="term" value="F:zinc ion binding"/>
    <property type="evidence" value="ECO:0007669"/>
    <property type="project" value="UniProtKB-KW"/>
</dbReference>
<dbReference type="GeneID" id="103049727"/>
<feature type="domain" description="RING-type" evidence="23">
    <location>
        <begin position="215"/>
        <end position="260"/>
    </location>
</feature>
<dbReference type="FunFam" id="2.20.25.20:FF:000007">
    <property type="entry name" value="RBR-type E3 ubiquitin transferase"/>
    <property type="match status" value="1"/>
</dbReference>
<keyword evidence="13" id="KW-0862">Zinc</keyword>
<dbReference type="SMART" id="SM00591">
    <property type="entry name" value="RWD"/>
    <property type="match status" value="1"/>
</dbReference>
<dbReference type="InterPro" id="IPR047548">
    <property type="entry name" value="Rcat_RBR_RNF14"/>
</dbReference>
<dbReference type="CDD" id="cd20341">
    <property type="entry name" value="BRcat_RBR_RNF14"/>
    <property type="match status" value="1"/>
</dbReference>
<dbReference type="CDD" id="cd23820">
    <property type="entry name" value="RWD_RNF14"/>
    <property type="match status" value="1"/>
</dbReference>
<keyword evidence="6" id="KW-0963">Cytoplasm</keyword>
<evidence type="ECO:0000256" key="11">
    <source>
        <dbReference type="ARBA" id="ARBA00022771"/>
    </source>
</evidence>
<keyword evidence="15" id="KW-0805">Transcription regulation</keyword>
<feature type="domain" description="RWD" evidence="24">
    <location>
        <begin position="11"/>
        <end position="137"/>
    </location>
</feature>
<comment type="subunit">
    <text evidence="19">Interacts with GCN1; interaction takes place in response to ribosome collisions and is required for ubiquitination of EEF1A1/eEF1A. Interacts with the ubiquitin-conjugating enzymes UBE2E1 and UBE2E2. Interacts with AR/androgen receptor. Interacts with TCF7/TCF1, TCF7L1/TCF3 and TCF7L2/TCF4; promoting Wnt signaling.</text>
</comment>
<dbReference type="Gene3D" id="3.10.110.10">
    <property type="entry name" value="Ubiquitin Conjugating Enzyme"/>
    <property type="match status" value="1"/>
</dbReference>
<comment type="pathway">
    <text evidence="4">Protein modification; protein ubiquitination.</text>
</comment>
<evidence type="ECO:0000256" key="8">
    <source>
        <dbReference type="ARBA" id="ARBA00022679"/>
    </source>
</evidence>
<comment type="subcellular location">
    <subcellularLocation>
        <location evidence="3">Cytoplasm</location>
    </subcellularLocation>
    <subcellularLocation>
        <location evidence="2">Nucleus</location>
    </subcellularLocation>
</comment>
<evidence type="ECO:0000313" key="26">
    <source>
        <dbReference type="Proteomes" id="UP000695026"/>
    </source>
</evidence>
<dbReference type="InterPro" id="IPR044066">
    <property type="entry name" value="TRIAD_supradom"/>
</dbReference>
<dbReference type="InterPro" id="IPR017907">
    <property type="entry name" value="Znf_RING_CS"/>
</dbReference>
<evidence type="ECO:0000256" key="6">
    <source>
        <dbReference type="ARBA" id="ARBA00022490"/>
    </source>
</evidence>
<dbReference type="Gene3D" id="3.30.40.10">
    <property type="entry name" value="Zinc/RING finger domain, C3HC4 (zinc finger)"/>
    <property type="match status" value="1"/>
</dbReference>
<evidence type="ECO:0000256" key="10">
    <source>
        <dbReference type="ARBA" id="ARBA00022737"/>
    </source>
</evidence>
<dbReference type="GO" id="GO:0060828">
    <property type="term" value="P:regulation of canonical Wnt signaling pathway"/>
    <property type="evidence" value="ECO:0007669"/>
    <property type="project" value="UniProtKB-ARBA"/>
</dbReference>
<comment type="catalytic activity">
    <reaction evidence="1">
        <text>[E2 ubiquitin-conjugating enzyme]-S-ubiquitinyl-L-cysteine + [acceptor protein]-L-lysine = [E2 ubiquitin-conjugating enzyme]-L-cysteine + [acceptor protein]-N(6)-ubiquitinyl-L-lysine.</text>
        <dbReference type="EC" id="2.3.2.31"/>
    </reaction>
</comment>
<evidence type="ECO:0000313" key="29">
    <source>
        <dbReference type="RefSeq" id="XP_025022660.1"/>
    </source>
</evidence>
<dbReference type="RefSeq" id="XP_007428680.1">
    <property type="nucleotide sequence ID" value="XM_007428618.3"/>
</dbReference>
<keyword evidence="10" id="KW-0677">Repeat</keyword>
<evidence type="ECO:0000256" key="3">
    <source>
        <dbReference type="ARBA" id="ARBA00004496"/>
    </source>
</evidence>
<evidence type="ECO:0000256" key="9">
    <source>
        <dbReference type="ARBA" id="ARBA00022723"/>
    </source>
</evidence>
<dbReference type="PROSITE" id="PS50908">
    <property type="entry name" value="RWD"/>
    <property type="match status" value="1"/>
</dbReference>
<keyword evidence="11 22" id="KW-0863">Zinc-finger</keyword>
<dbReference type="InterPro" id="IPR031127">
    <property type="entry name" value="E3_UB_ligase_RBR"/>
</dbReference>
<keyword evidence="7" id="KW-0597">Phosphoprotein</keyword>
<dbReference type="SUPFAM" id="SSF57850">
    <property type="entry name" value="RING/U-box"/>
    <property type="match status" value="3"/>
</dbReference>
<evidence type="ECO:0000256" key="22">
    <source>
        <dbReference type="PROSITE-ProRule" id="PRU00175"/>
    </source>
</evidence>
<evidence type="ECO:0000256" key="1">
    <source>
        <dbReference type="ARBA" id="ARBA00001798"/>
    </source>
</evidence>
<keyword evidence="17" id="KW-0539">Nucleus</keyword>
<dbReference type="GO" id="GO:0005634">
    <property type="term" value="C:nucleus"/>
    <property type="evidence" value="ECO:0007669"/>
    <property type="project" value="UniProtKB-SubCell"/>
</dbReference>
<dbReference type="OrthoDB" id="1431934at2759"/>
<evidence type="ECO:0000259" key="25">
    <source>
        <dbReference type="PROSITE" id="PS51873"/>
    </source>
</evidence>
<dbReference type="InterPro" id="IPR013083">
    <property type="entry name" value="Znf_RING/FYVE/PHD"/>
</dbReference>
<keyword evidence="8" id="KW-0808">Transferase</keyword>
<dbReference type="Pfam" id="PF22191">
    <property type="entry name" value="IBR_1"/>
    <property type="match status" value="1"/>
</dbReference>
<evidence type="ECO:0000259" key="24">
    <source>
        <dbReference type="PROSITE" id="PS50908"/>
    </source>
</evidence>
<dbReference type="InterPro" id="IPR001841">
    <property type="entry name" value="Znf_RING"/>
</dbReference>
<evidence type="ECO:0000313" key="27">
    <source>
        <dbReference type="RefSeq" id="XP_007428680.1"/>
    </source>
</evidence>
<keyword evidence="12" id="KW-0833">Ubl conjugation pathway</keyword>
<dbReference type="PROSITE" id="PS51873">
    <property type="entry name" value="TRIAD"/>
    <property type="match status" value="1"/>
</dbReference>
<dbReference type="FunFam" id="3.30.40.10:FF:000186">
    <property type="entry name" value="RBR-type E3 ubiquitin transferase"/>
    <property type="match status" value="1"/>
</dbReference>
<dbReference type="RefSeq" id="XP_025022659.1">
    <property type="nucleotide sequence ID" value="XM_025166891.1"/>
</dbReference>
<evidence type="ECO:0000256" key="15">
    <source>
        <dbReference type="ARBA" id="ARBA00023015"/>
    </source>
</evidence>
<evidence type="ECO:0000256" key="18">
    <source>
        <dbReference type="ARBA" id="ARBA00044508"/>
    </source>
</evidence>
<dbReference type="Pfam" id="PF05773">
    <property type="entry name" value="RWD"/>
    <property type="match status" value="1"/>
</dbReference>
<dbReference type="FunFam" id="1.20.120.1750:FF:000011">
    <property type="entry name" value="RBR-type E3 ubiquitin transferase"/>
    <property type="match status" value="1"/>
</dbReference>
<keyword evidence="14" id="KW-0832">Ubl conjugation</keyword>
<evidence type="ECO:0000256" key="2">
    <source>
        <dbReference type="ARBA" id="ARBA00004123"/>
    </source>
</evidence>
<comment type="similarity">
    <text evidence="18">Belongs to the RBR family. RNF14 subfamily.</text>
</comment>
<keyword evidence="26" id="KW-1185">Reference proteome</keyword>
<dbReference type="RefSeq" id="XP_025022660.1">
    <property type="nucleotide sequence ID" value="XM_025166892.1"/>
</dbReference>
<evidence type="ECO:0000256" key="20">
    <source>
        <dbReference type="ARBA" id="ARBA00067098"/>
    </source>
</evidence>
<evidence type="ECO:0000256" key="7">
    <source>
        <dbReference type="ARBA" id="ARBA00022553"/>
    </source>
</evidence>
<evidence type="ECO:0000259" key="23">
    <source>
        <dbReference type="PROSITE" id="PS50089"/>
    </source>
</evidence>
<dbReference type="InterPro" id="IPR031128">
    <property type="entry name" value="RNF14_RING-HC_Zfn"/>
</dbReference>
<dbReference type="Gene3D" id="1.20.120.1750">
    <property type="match status" value="1"/>
</dbReference>